<gene>
    <name evidence="2" type="ORF">BFJ69_g16870</name>
</gene>
<keyword evidence="1" id="KW-0732">Signal</keyword>
<dbReference type="EMBL" id="MRCX01000570">
    <property type="protein sequence ID" value="RKK63840.1"/>
    <property type="molecule type" value="Genomic_DNA"/>
</dbReference>
<accession>A0A420M9Y5</accession>
<reference evidence="2 3" key="1">
    <citation type="journal article" date="2018" name="Sci. Rep.">
        <title>Characterisation of pathogen-specific regions and novel effector candidates in Fusarium oxysporum f. sp. cepae.</title>
        <authorList>
            <person name="Armitage A.D."/>
            <person name="Taylor A."/>
            <person name="Sobczyk M.K."/>
            <person name="Baxter L."/>
            <person name="Greenfield B.P."/>
            <person name="Bates H.J."/>
            <person name="Wilson F."/>
            <person name="Jackson A.C."/>
            <person name="Ott S."/>
            <person name="Harrison R.J."/>
            <person name="Clarkson J.P."/>
        </authorList>
    </citation>
    <scope>NUCLEOTIDE SEQUENCE [LARGE SCALE GENOMIC DNA]</scope>
    <source>
        <strain evidence="2 3">Fo_A13</strain>
    </source>
</reference>
<evidence type="ECO:0000256" key="1">
    <source>
        <dbReference type="SAM" id="SignalP"/>
    </source>
</evidence>
<organism evidence="2 3">
    <name type="scientific">Fusarium oxysporum</name>
    <name type="common">Fusarium vascular wilt</name>
    <dbReference type="NCBI Taxonomy" id="5507"/>
    <lineage>
        <taxon>Eukaryota</taxon>
        <taxon>Fungi</taxon>
        <taxon>Dikarya</taxon>
        <taxon>Ascomycota</taxon>
        <taxon>Pezizomycotina</taxon>
        <taxon>Sordariomycetes</taxon>
        <taxon>Hypocreomycetidae</taxon>
        <taxon>Hypocreales</taxon>
        <taxon>Nectriaceae</taxon>
        <taxon>Fusarium</taxon>
        <taxon>Fusarium oxysporum species complex</taxon>
    </lineage>
</organism>
<dbReference type="VEuPathDB" id="FungiDB:FOC1_g10005066"/>
<name>A0A420M9Y5_FUSOX</name>
<dbReference type="VEuPathDB" id="FungiDB:FOZG_16209"/>
<dbReference type="VEuPathDB" id="FungiDB:FOC4_g10006219"/>
<proteinExistence type="predicted"/>
<dbReference type="VEuPathDB" id="FungiDB:FOMG_10133"/>
<dbReference type="VEuPathDB" id="FungiDB:HZS61_016208"/>
<sequence length="220" mass="23528">MFSKPTNTILAAAATLISAGALPRSEAGSVSITPHDQYSSSIGVLGCKIDTNRVAYWPGSVDCNNICIKVSYESRSVYLLKIDSSGGAYDISYDAWNYLGFGKSASDSPQQGGGIAMIYEFVHASQCTNILDNGKLPLAAANPMNYVASCLSEPNSWVAQNYELYNISDPVCKRGVNEKYYLNLSISNQPECPSGLGAVGELNLTVENILYPSGKMVPAQ</sequence>
<dbReference type="VEuPathDB" id="FungiDB:FOXG_13743"/>
<dbReference type="Proteomes" id="UP000285084">
    <property type="component" value="Unassembled WGS sequence"/>
</dbReference>
<evidence type="ECO:0008006" key="4">
    <source>
        <dbReference type="Google" id="ProtNLM"/>
    </source>
</evidence>
<feature type="chain" id="PRO_5019137962" description="Cerato-platanin" evidence="1">
    <location>
        <begin position="28"/>
        <end position="220"/>
    </location>
</feature>
<feature type="signal peptide" evidence="1">
    <location>
        <begin position="1"/>
        <end position="27"/>
    </location>
</feature>
<dbReference type="AlphaFoldDB" id="A0A420M9Y5"/>
<evidence type="ECO:0000313" key="3">
    <source>
        <dbReference type="Proteomes" id="UP000285084"/>
    </source>
</evidence>
<protein>
    <recommendedName>
        <fullName evidence="4">Cerato-platanin</fullName>
    </recommendedName>
</protein>
<dbReference type="PANTHER" id="PTHR38850">
    <property type="entry name" value="CERATO-PLATANIN"/>
    <property type="match status" value="1"/>
</dbReference>
<dbReference type="PANTHER" id="PTHR38850:SF2">
    <property type="entry name" value="CERATO-PLATANIN"/>
    <property type="match status" value="1"/>
</dbReference>
<comment type="caution">
    <text evidence="2">The sequence shown here is derived from an EMBL/GenBank/DDBJ whole genome shotgun (WGS) entry which is preliminary data.</text>
</comment>
<dbReference type="VEuPathDB" id="FungiDB:FOIG_04587"/>
<evidence type="ECO:0000313" key="2">
    <source>
        <dbReference type="EMBL" id="RKK63840.1"/>
    </source>
</evidence>